<proteinExistence type="predicted"/>
<dbReference type="EMBL" id="JAYMYR010000002">
    <property type="protein sequence ID" value="KAK7377759.1"/>
    <property type="molecule type" value="Genomic_DNA"/>
</dbReference>
<evidence type="ECO:0000313" key="1">
    <source>
        <dbReference type="EMBL" id="KAK7377759.1"/>
    </source>
</evidence>
<protein>
    <submittedName>
        <fullName evidence="1">Uncharacterized protein</fullName>
    </submittedName>
</protein>
<sequence length="107" mass="11823">MGLEAAPTSQDSVAEKRLKLLGTLQRCDEDLKALKKTIEIVCLADLAPQSPSSVVASIDLEDKLRAVLMMKCSVVNLEQHQSSPMSLLHECTRSPLSPRSLRVAFFW</sequence>
<name>A0AAN9NQU9_PHACN</name>
<reference evidence="1 2" key="1">
    <citation type="submission" date="2024-01" db="EMBL/GenBank/DDBJ databases">
        <title>The genomes of 5 underutilized Papilionoideae crops provide insights into root nodulation and disease resistanc.</title>
        <authorList>
            <person name="Jiang F."/>
        </authorList>
    </citation>
    <scope>NUCLEOTIDE SEQUENCE [LARGE SCALE GENOMIC DNA]</scope>
    <source>
        <strain evidence="1">JINMINGXINNONG_FW02</strain>
        <tissue evidence="1">Leaves</tissue>
    </source>
</reference>
<keyword evidence="2" id="KW-1185">Reference proteome</keyword>
<organism evidence="1 2">
    <name type="scientific">Phaseolus coccineus</name>
    <name type="common">Scarlet runner bean</name>
    <name type="synonym">Phaseolus multiflorus</name>
    <dbReference type="NCBI Taxonomy" id="3886"/>
    <lineage>
        <taxon>Eukaryota</taxon>
        <taxon>Viridiplantae</taxon>
        <taxon>Streptophyta</taxon>
        <taxon>Embryophyta</taxon>
        <taxon>Tracheophyta</taxon>
        <taxon>Spermatophyta</taxon>
        <taxon>Magnoliopsida</taxon>
        <taxon>eudicotyledons</taxon>
        <taxon>Gunneridae</taxon>
        <taxon>Pentapetalae</taxon>
        <taxon>rosids</taxon>
        <taxon>fabids</taxon>
        <taxon>Fabales</taxon>
        <taxon>Fabaceae</taxon>
        <taxon>Papilionoideae</taxon>
        <taxon>50 kb inversion clade</taxon>
        <taxon>NPAAA clade</taxon>
        <taxon>indigoferoid/millettioid clade</taxon>
        <taxon>Phaseoleae</taxon>
        <taxon>Phaseolus</taxon>
    </lineage>
</organism>
<accession>A0AAN9NQU9</accession>
<dbReference type="PANTHER" id="PTHR37234">
    <property type="entry name" value="OS03G0319200 PROTEIN"/>
    <property type="match status" value="1"/>
</dbReference>
<comment type="caution">
    <text evidence="1">The sequence shown here is derived from an EMBL/GenBank/DDBJ whole genome shotgun (WGS) entry which is preliminary data.</text>
</comment>
<dbReference type="Proteomes" id="UP001374584">
    <property type="component" value="Unassembled WGS sequence"/>
</dbReference>
<dbReference type="AlphaFoldDB" id="A0AAN9NQU9"/>
<evidence type="ECO:0000313" key="2">
    <source>
        <dbReference type="Proteomes" id="UP001374584"/>
    </source>
</evidence>
<dbReference type="PANTHER" id="PTHR37234:SF1">
    <property type="entry name" value="OS03G0319200 PROTEIN"/>
    <property type="match status" value="1"/>
</dbReference>
<gene>
    <name evidence="1" type="ORF">VNO80_03191</name>
</gene>